<dbReference type="PROSITE" id="PS50142">
    <property type="entry name" value="RNASE_3_2"/>
    <property type="match status" value="1"/>
</dbReference>
<dbReference type="InterPro" id="IPR036389">
    <property type="entry name" value="RNase_III_sf"/>
</dbReference>
<keyword evidence="1" id="KW-0694">RNA-binding</keyword>
<dbReference type="Gene3D" id="1.10.1520.10">
    <property type="entry name" value="Ribonuclease III domain"/>
    <property type="match status" value="1"/>
</dbReference>
<dbReference type="PROSITE" id="PS00517">
    <property type="entry name" value="RNASE_3_1"/>
    <property type="match status" value="1"/>
</dbReference>
<dbReference type="PANTHER" id="PTHR11207">
    <property type="entry name" value="RIBONUCLEASE III"/>
    <property type="match status" value="1"/>
</dbReference>
<dbReference type="SUPFAM" id="SSF69065">
    <property type="entry name" value="RNase III domain-like"/>
    <property type="match status" value="1"/>
</dbReference>
<dbReference type="AlphaFoldDB" id="A0AB34KF40"/>
<dbReference type="CDD" id="cd00593">
    <property type="entry name" value="RIBOc"/>
    <property type="match status" value="1"/>
</dbReference>
<evidence type="ECO:0000259" key="3">
    <source>
        <dbReference type="PROSITE" id="PS50142"/>
    </source>
</evidence>
<proteinExistence type="predicted"/>
<name>A0AB34KF40_9PEZI</name>
<evidence type="ECO:0000256" key="1">
    <source>
        <dbReference type="ARBA" id="ARBA00022884"/>
    </source>
</evidence>
<feature type="region of interest" description="Disordered" evidence="2">
    <location>
        <begin position="243"/>
        <end position="262"/>
    </location>
</feature>
<dbReference type="GO" id="GO:0005654">
    <property type="term" value="C:nucleoplasm"/>
    <property type="evidence" value="ECO:0007669"/>
    <property type="project" value="TreeGrafter"/>
</dbReference>
<comment type="caution">
    <text evidence="4">The sequence shown here is derived from an EMBL/GenBank/DDBJ whole genome shotgun (WGS) entry which is preliminary data.</text>
</comment>
<gene>
    <name evidence="4" type="ORF">WHR41_07490</name>
</gene>
<evidence type="ECO:0000256" key="2">
    <source>
        <dbReference type="SAM" id="MobiDB-lite"/>
    </source>
</evidence>
<feature type="compositionally biased region" description="Basic and acidic residues" evidence="2">
    <location>
        <begin position="1"/>
        <end position="10"/>
    </location>
</feature>
<feature type="domain" description="RNase III" evidence="3">
    <location>
        <begin position="81"/>
        <end position="212"/>
    </location>
</feature>
<dbReference type="Gene3D" id="3.30.160.20">
    <property type="match status" value="1"/>
</dbReference>
<keyword evidence="5" id="KW-1185">Reference proteome</keyword>
<dbReference type="GO" id="GO:0004525">
    <property type="term" value="F:ribonuclease III activity"/>
    <property type="evidence" value="ECO:0007669"/>
    <property type="project" value="InterPro"/>
</dbReference>
<evidence type="ECO:0000313" key="5">
    <source>
        <dbReference type="Proteomes" id="UP000803884"/>
    </source>
</evidence>
<dbReference type="Proteomes" id="UP000803884">
    <property type="component" value="Unassembled WGS sequence"/>
</dbReference>
<evidence type="ECO:0000313" key="4">
    <source>
        <dbReference type="EMBL" id="KAL1583704.1"/>
    </source>
</evidence>
<dbReference type="GO" id="GO:0006364">
    <property type="term" value="P:rRNA processing"/>
    <property type="evidence" value="ECO:0007669"/>
    <property type="project" value="TreeGrafter"/>
</dbReference>
<dbReference type="GO" id="GO:0006369">
    <property type="term" value="P:termination of RNA polymerase II transcription"/>
    <property type="evidence" value="ECO:0007669"/>
    <property type="project" value="TreeGrafter"/>
</dbReference>
<dbReference type="InterPro" id="IPR000999">
    <property type="entry name" value="RNase_III_dom"/>
</dbReference>
<feature type="compositionally biased region" description="Basic and acidic residues" evidence="2">
    <location>
        <begin position="37"/>
        <end position="54"/>
    </location>
</feature>
<reference evidence="4 5" key="1">
    <citation type="journal article" date="2020" name="Microbiol. Resour. Announc.">
        <title>Draft Genome Sequence of a Cladosporium Species Isolated from the Mesophotic Ascidian Didemnum maculosum.</title>
        <authorList>
            <person name="Gioti A."/>
            <person name="Siaperas R."/>
            <person name="Nikolaivits E."/>
            <person name="Le Goff G."/>
            <person name="Ouazzani J."/>
            <person name="Kotoulas G."/>
            <person name="Topakas E."/>
        </authorList>
    </citation>
    <scope>NUCLEOTIDE SEQUENCE [LARGE SCALE GENOMIC DNA]</scope>
    <source>
        <strain evidence="4 5">TM138-S3</strain>
    </source>
</reference>
<protein>
    <recommendedName>
        <fullName evidence="3">RNase III domain-containing protein</fullName>
    </recommendedName>
</protein>
<sequence length="373" mass="41598">MMKRSHDEPHGSGTKKLRGAHQPDHDRKHSTPQQGSRNERGRQDLPRKEIDSKAVSHQLPPSSSAKADAPAYTPFTVTKNLPDLPEIYDPKLANSPFVHKSFGYDRTSTTTDLSYERLEFLGDAYLELFASRLIFHHFPALPAGAQSQVRELLVKNETLSEYARLYSFETRVKVADMEHMLRDAKDRGNKGLNKILGDVFEAYIAAIVLSDPEQGFVRAEAWLTALWAPKLIEAAASQKFSNPSLALQTPEGSDPRATYSPTGKADLQRKIQAYDAKLTYSPYKDSVELKGDQLGQNRHFIAVYLTGYGYENKLLGKGEGKNKVEAGNWAAVEAMNGECKGIVEECGKKLAEMKEKKRQEKEARELAVSSNGK</sequence>
<feature type="compositionally biased region" description="Low complexity" evidence="2">
    <location>
        <begin position="60"/>
        <end position="71"/>
    </location>
</feature>
<dbReference type="PANTHER" id="PTHR11207:SF0">
    <property type="entry name" value="RIBONUCLEASE 3"/>
    <property type="match status" value="1"/>
</dbReference>
<dbReference type="GeneID" id="96008932"/>
<dbReference type="GO" id="GO:0003723">
    <property type="term" value="F:RNA binding"/>
    <property type="evidence" value="ECO:0007669"/>
    <property type="project" value="UniProtKB-KW"/>
</dbReference>
<organism evidence="4 5">
    <name type="scientific">Cladosporium halotolerans</name>
    <dbReference type="NCBI Taxonomy" id="1052096"/>
    <lineage>
        <taxon>Eukaryota</taxon>
        <taxon>Fungi</taxon>
        <taxon>Dikarya</taxon>
        <taxon>Ascomycota</taxon>
        <taxon>Pezizomycotina</taxon>
        <taxon>Dothideomycetes</taxon>
        <taxon>Dothideomycetidae</taxon>
        <taxon>Cladosporiales</taxon>
        <taxon>Cladosporiaceae</taxon>
        <taxon>Cladosporium</taxon>
    </lineage>
</organism>
<accession>A0AB34KF40</accession>
<feature type="region of interest" description="Disordered" evidence="2">
    <location>
        <begin position="1"/>
        <end position="71"/>
    </location>
</feature>
<dbReference type="GO" id="GO:0034475">
    <property type="term" value="P:U4 snRNA 3'-end processing"/>
    <property type="evidence" value="ECO:0007669"/>
    <property type="project" value="TreeGrafter"/>
</dbReference>
<dbReference type="SMART" id="SM00535">
    <property type="entry name" value="RIBOc"/>
    <property type="match status" value="1"/>
</dbReference>
<dbReference type="RefSeq" id="XP_069226811.1">
    <property type="nucleotide sequence ID" value="XM_069376094.1"/>
</dbReference>
<dbReference type="Pfam" id="PF14622">
    <property type="entry name" value="Ribonucleas_3_3"/>
    <property type="match status" value="1"/>
</dbReference>
<dbReference type="EMBL" id="JAAQHG020000032">
    <property type="protein sequence ID" value="KAL1583704.1"/>
    <property type="molecule type" value="Genomic_DNA"/>
</dbReference>